<dbReference type="AlphaFoldDB" id="A0A347ULT3"/>
<evidence type="ECO:0000256" key="2">
    <source>
        <dbReference type="PROSITE-ProRule" id="PRU01282"/>
    </source>
</evidence>
<dbReference type="PANTHER" id="PTHR30041">
    <property type="entry name" value="ARSENATE REDUCTASE"/>
    <property type="match status" value="1"/>
</dbReference>
<dbReference type="Gene3D" id="3.40.30.10">
    <property type="entry name" value="Glutaredoxin"/>
    <property type="match status" value="1"/>
</dbReference>
<dbReference type="EMBL" id="CP032125">
    <property type="protein sequence ID" value="AXX99811.1"/>
    <property type="molecule type" value="Genomic_DNA"/>
</dbReference>
<sequence length="112" mass="12905">MKLYGLKNCDTSRRAFKALKAAGHEVELVDVRKDMISPEELERLYLVFGQDLLNRRSTTWRKLSEEERKEGAVALMIKHPTLMKRPVILEEGGLLTLGWGKDEQKHWGVKDA</sequence>
<accession>A0A347ULT3</accession>
<dbReference type="SUPFAM" id="SSF52833">
    <property type="entry name" value="Thioredoxin-like"/>
    <property type="match status" value="1"/>
</dbReference>
<gene>
    <name evidence="3" type="ORF">BAR1_11785</name>
</gene>
<dbReference type="InterPro" id="IPR006660">
    <property type="entry name" value="Arsenate_reductase-like"/>
</dbReference>
<dbReference type="Proteomes" id="UP000261704">
    <property type="component" value="Chromosome"/>
</dbReference>
<dbReference type="InterPro" id="IPR036249">
    <property type="entry name" value="Thioredoxin-like_sf"/>
</dbReference>
<evidence type="ECO:0000256" key="1">
    <source>
        <dbReference type="ARBA" id="ARBA00007198"/>
    </source>
</evidence>
<keyword evidence="4" id="KW-1185">Reference proteome</keyword>
<dbReference type="RefSeq" id="WP_118944462.1">
    <property type="nucleotide sequence ID" value="NZ_CP032125.1"/>
</dbReference>
<dbReference type="PANTHER" id="PTHR30041:SF8">
    <property type="entry name" value="PROTEIN YFFB"/>
    <property type="match status" value="1"/>
</dbReference>
<proteinExistence type="inferred from homology"/>
<reference evidence="3 4" key="1">
    <citation type="submission" date="2018-09" db="EMBL/GenBank/DDBJ databases">
        <title>Profundibacter amoris BAR1 gen. nov., sp. nov., a new member of the Roseobacter clade isolated at Lokis Castle Vent Field on the Arctic Mid-Oceanic Ridge.</title>
        <authorList>
            <person name="Le Moine Bauer S."/>
            <person name="Sjoeberg A.G."/>
            <person name="L'Haridon S."/>
            <person name="Stokke R."/>
            <person name="Roalkvam I."/>
            <person name="Steen I.H."/>
            <person name="Dahle H."/>
        </authorList>
    </citation>
    <scope>NUCLEOTIDE SEQUENCE [LARGE SCALE GENOMIC DNA]</scope>
    <source>
        <strain evidence="3 4">BAR1</strain>
    </source>
</reference>
<dbReference type="PROSITE" id="PS51353">
    <property type="entry name" value="ARSC"/>
    <property type="match status" value="1"/>
</dbReference>
<dbReference type="KEGG" id="pamo:BAR1_11785"/>
<dbReference type="OrthoDB" id="9803749at2"/>
<dbReference type="Pfam" id="PF03960">
    <property type="entry name" value="ArsC"/>
    <property type="match status" value="1"/>
</dbReference>
<evidence type="ECO:0000313" key="3">
    <source>
        <dbReference type="EMBL" id="AXX99811.1"/>
    </source>
</evidence>
<evidence type="ECO:0000313" key="4">
    <source>
        <dbReference type="Proteomes" id="UP000261704"/>
    </source>
</evidence>
<comment type="similarity">
    <text evidence="1 2">Belongs to the ArsC family.</text>
</comment>
<name>A0A347ULT3_9RHOB</name>
<organism evidence="3 4">
    <name type="scientific">Profundibacter amoris</name>
    <dbReference type="NCBI Taxonomy" id="2171755"/>
    <lineage>
        <taxon>Bacteria</taxon>
        <taxon>Pseudomonadati</taxon>
        <taxon>Pseudomonadota</taxon>
        <taxon>Alphaproteobacteria</taxon>
        <taxon>Rhodobacterales</taxon>
        <taxon>Paracoccaceae</taxon>
        <taxon>Profundibacter</taxon>
    </lineage>
</organism>
<protein>
    <submittedName>
        <fullName evidence="3">Arsenate reductase</fullName>
    </submittedName>
</protein>